<dbReference type="SUPFAM" id="SSF53187">
    <property type="entry name" value="Zn-dependent exopeptidases"/>
    <property type="match status" value="1"/>
</dbReference>
<accession>A0A5C6TPQ8</accession>
<dbReference type="GO" id="GO:0008235">
    <property type="term" value="F:metalloexopeptidase activity"/>
    <property type="evidence" value="ECO:0007669"/>
    <property type="project" value="InterPro"/>
</dbReference>
<dbReference type="PANTHER" id="PTHR12147">
    <property type="entry name" value="METALLOPEPTIDASE M28 FAMILY MEMBER"/>
    <property type="match status" value="1"/>
</dbReference>
<evidence type="ECO:0000259" key="8">
    <source>
        <dbReference type="Pfam" id="PF04389"/>
    </source>
</evidence>
<organism evidence="9 10">
    <name type="scientific">Allosphingosinicella ginsenosidimutans</name>
    <dbReference type="NCBI Taxonomy" id="1176539"/>
    <lineage>
        <taxon>Bacteria</taxon>
        <taxon>Pseudomonadati</taxon>
        <taxon>Pseudomonadota</taxon>
        <taxon>Alphaproteobacteria</taxon>
        <taxon>Sphingomonadales</taxon>
        <taxon>Sphingomonadaceae</taxon>
        <taxon>Allosphingosinicella</taxon>
    </lineage>
</organism>
<dbReference type="SUPFAM" id="SSF52025">
    <property type="entry name" value="PA domain"/>
    <property type="match status" value="1"/>
</dbReference>
<comment type="caution">
    <text evidence="9">The sequence shown here is derived from an EMBL/GenBank/DDBJ whole genome shotgun (WGS) entry which is preliminary data.</text>
</comment>
<dbReference type="PANTHER" id="PTHR12147:SF56">
    <property type="entry name" value="AMINOPEPTIDASE YDR415C-RELATED"/>
    <property type="match status" value="1"/>
</dbReference>
<keyword evidence="4 7" id="KW-0732">Signal</keyword>
<name>A0A5C6TPQ8_9SPHN</name>
<dbReference type="OrthoDB" id="9778250at2"/>
<feature type="chain" id="PRO_5022944625" evidence="7">
    <location>
        <begin position="28"/>
        <end position="565"/>
    </location>
</feature>
<evidence type="ECO:0000256" key="3">
    <source>
        <dbReference type="ARBA" id="ARBA00022723"/>
    </source>
</evidence>
<gene>
    <name evidence="9" type="ORF">FRZ32_01730</name>
</gene>
<dbReference type="GO" id="GO:0046872">
    <property type="term" value="F:metal ion binding"/>
    <property type="evidence" value="ECO:0007669"/>
    <property type="project" value="UniProtKB-KW"/>
</dbReference>
<dbReference type="InterPro" id="IPR007484">
    <property type="entry name" value="Peptidase_M28"/>
</dbReference>
<evidence type="ECO:0000256" key="1">
    <source>
        <dbReference type="ARBA" id="ARBA00022438"/>
    </source>
</evidence>
<reference evidence="9 10" key="1">
    <citation type="journal article" date="2015" name="J. Microbiol.">
        <title>Sphingosinicella ginsenosidimutans sp. nov., with ginsenoside converting activity.</title>
        <authorList>
            <person name="Kim J.K."/>
            <person name="Kang M.S."/>
            <person name="Park S.C."/>
            <person name="Kim K.M."/>
            <person name="Choi K."/>
            <person name="Yoon M.H."/>
            <person name="Im W.T."/>
        </authorList>
    </citation>
    <scope>NUCLEOTIDE SEQUENCE [LARGE SCALE GENOMIC DNA]</scope>
    <source>
        <strain evidence="9 10">BS-11</strain>
    </source>
</reference>
<feature type="domain" description="Peptidase M28" evidence="8">
    <location>
        <begin position="311"/>
        <end position="531"/>
    </location>
</feature>
<dbReference type="EMBL" id="VOQQ01000001">
    <property type="protein sequence ID" value="TXC62487.1"/>
    <property type="molecule type" value="Genomic_DNA"/>
</dbReference>
<keyword evidence="3" id="KW-0479">Metal-binding</keyword>
<keyword evidence="6" id="KW-0862">Zinc</keyword>
<dbReference type="GO" id="GO:0004177">
    <property type="term" value="F:aminopeptidase activity"/>
    <property type="evidence" value="ECO:0007669"/>
    <property type="project" value="UniProtKB-KW"/>
</dbReference>
<dbReference type="FunFam" id="3.40.630.10:FF:000088">
    <property type="entry name" value="Peptidase M20"/>
    <property type="match status" value="1"/>
</dbReference>
<dbReference type="InterPro" id="IPR046450">
    <property type="entry name" value="PA_dom_sf"/>
</dbReference>
<dbReference type="RefSeq" id="WP_147041875.1">
    <property type="nucleotide sequence ID" value="NZ_BAABIR010000001.1"/>
</dbReference>
<evidence type="ECO:0000256" key="4">
    <source>
        <dbReference type="ARBA" id="ARBA00022729"/>
    </source>
</evidence>
<dbReference type="Pfam" id="PF04389">
    <property type="entry name" value="Peptidase_M28"/>
    <property type="match status" value="1"/>
</dbReference>
<dbReference type="AlphaFoldDB" id="A0A5C6TPQ8"/>
<evidence type="ECO:0000256" key="5">
    <source>
        <dbReference type="ARBA" id="ARBA00022801"/>
    </source>
</evidence>
<sequence length="565" mass="60257">MNALEKAKNLVAALLLAGAWSAAPAQAPADPASPASWAPIDPARMSQEVRALASDELQGRAPGTEGETQTIAWLTQQLQSLGLEPGGENGGWTQTVPMIRTQIQPGATYAIASHGATIPLQAPRDLYLGTTRDADRARIAAAPIVFVGYGVTAPERQWDDFKGVDLRGKVALFLVNDPDFEAAEGDPVAGRFGGQAMTYYGRWTYKFEEAARRGAIAAVVIHETAGAGYGWNTVQAPAGESYALAQAAGAPPPLLQGWMQRDVAADLFRRAGLDFEAVKRQARTAAFRPIDLGATFTADAAVSVDHLQSHNVLARLPGASHPDETVMFGAHWDAYGIGPADAQGNRIRRGAADDGTGVAGLLEIARAFLAGPRPARSLVFAFWTGEERGLLGSAYYADHPLYPVETTAANITLDTLQTAGPSRDVVLIGAGQSDLEDLLTRTAAGQGRTITPDSHPERGLFYRADHFPLARRGVPVLLLMALGGGPDLVEGGREAGDRWVSDYTAHCYHQACDAWSADWDLRGAAQDVALAYRIGGALANSRAWPDWRSQSEFRSVRSETASTRR</sequence>
<evidence type="ECO:0000256" key="7">
    <source>
        <dbReference type="SAM" id="SignalP"/>
    </source>
</evidence>
<proteinExistence type="predicted"/>
<dbReference type="InterPro" id="IPR045175">
    <property type="entry name" value="M28_fam"/>
</dbReference>
<evidence type="ECO:0000256" key="2">
    <source>
        <dbReference type="ARBA" id="ARBA00022670"/>
    </source>
</evidence>
<keyword evidence="10" id="KW-1185">Reference proteome</keyword>
<keyword evidence="1" id="KW-0031">Aminopeptidase</keyword>
<dbReference type="Proteomes" id="UP000321249">
    <property type="component" value="Unassembled WGS sequence"/>
</dbReference>
<dbReference type="GO" id="GO:0006508">
    <property type="term" value="P:proteolysis"/>
    <property type="evidence" value="ECO:0007669"/>
    <property type="project" value="UniProtKB-KW"/>
</dbReference>
<protein>
    <submittedName>
        <fullName evidence="9">M20/M25/M40 family metallo-hydrolase</fullName>
    </submittedName>
</protein>
<keyword evidence="2" id="KW-0645">Protease</keyword>
<feature type="signal peptide" evidence="7">
    <location>
        <begin position="1"/>
        <end position="27"/>
    </location>
</feature>
<evidence type="ECO:0000313" key="9">
    <source>
        <dbReference type="EMBL" id="TXC62487.1"/>
    </source>
</evidence>
<dbReference type="Gene3D" id="3.50.30.30">
    <property type="match status" value="1"/>
</dbReference>
<evidence type="ECO:0000256" key="6">
    <source>
        <dbReference type="ARBA" id="ARBA00022833"/>
    </source>
</evidence>
<dbReference type="CDD" id="cd05660">
    <property type="entry name" value="M28_like_PA"/>
    <property type="match status" value="1"/>
</dbReference>
<dbReference type="Gene3D" id="3.40.630.10">
    <property type="entry name" value="Zn peptidases"/>
    <property type="match status" value="1"/>
</dbReference>
<evidence type="ECO:0000313" key="10">
    <source>
        <dbReference type="Proteomes" id="UP000321249"/>
    </source>
</evidence>
<keyword evidence="5 9" id="KW-0378">Hydrolase</keyword>